<dbReference type="InterPro" id="IPR009056">
    <property type="entry name" value="Cyt_c-like_dom"/>
</dbReference>
<sequence>MSNVLKVVAFALVIVGVFASFSNFGIPRIEPAPPPKAEVVDLSAITPEQFIALGGRIYEGKGTCTLCHNAVGGRAPLLEEAAVVAEERLADLRYEGTADDSESYLRESMLEPSAFVVAGFGKTGSNDTESPMPSVLGGAIDLSEAEIAAVTAFLQDLGGLEVTVIIPNDMADEAASGDEDEGAAEAEPRAPLTTPEDAILEFACGACHKVGEEEGELGPELNTIGASRESDYIRRAILDPNADIAEGFEADMMPVDYGEQMYAQELEMLVSYLVSLK</sequence>
<dbReference type="GO" id="GO:0009055">
    <property type="term" value="F:electron transfer activity"/>
    <property type="evidence" value="ECO:0007669"/>
    <property type="project" value="InterPro"/>
</dbReference>
<organism evidence="7">
    <name type="scientific">uncultured Pseudomonadota bacterium</name>
    <dbReference type="NCBI Taxonomy" id="153809"/>
    <lineage>
        <taxon>Bacteria</taxon>
        <taxon>Pseudomonadati</taxon>
        <taxon>Pseudomonadota</taxon>
        <taxon>environmental samples</taxon>
    </lineage>
</organism>
<feature type="region of interest" description="Disordered" evidence="5">
    <location>
        <begin position="173"/>
        <end position="192"/>
    </location>
</feature>
<dbReference type="SUPFAM" id="SSF46626">
    <property type="entry name" value="Cytochrome c"/>
    <property type="match status" value="2"/>
</dbReference>
<evidence type="ECO:0000259" key="6">
    <source>
        <dbReference type="PROSITE" id="PS51007"/>
    </source>
</evidence>
<dbReference type="PROSITE" id="PS51007">
    <property type="entry name" value="CYTC"/>
    <property type="match status" value="2"/>
</dbReference>
<dbReference type="GO" id="GO:0020037">
    <property type="term" value="F:heme binding"/>
    <property type="evidence" value="ECO:0007669"/>
    <property type="project" value="InterPro"/>
</dbReference>
<dbReference type="PANTHER" id="PTHR33546">
    <property type="entry name" value="LARGE, MULTIFUNCTIONAL SECRETED PROTEIN-RELATED"/>
    <property type="match status" value="1"/>
</dbReference>
<keyword evidence="3 4" id="KW-0408">Iron</keyword>
<dbReference type="EMBL" id="KY400105">
    <property type="protein sequence ID" value="ART90567.1"/>
    <property type="molecule type" value="Genomic_DNA"/>
</dbReference>
<evidence type="ECO:0000313" key="7">
    <source>
        <dbReference type="EMBL" id="ART90567.1"/>
    </source>
</evidence>
<evidence type="ECO:0000256" key="5">
    <source>
        <dbReference type="SAM" id="MobiDB-lite"/>
    </source>
</evidence>
<accession>A0A2P0QJD4</accession>
<feature type="domain" description="Cytochrome c" evidence="6">
    <location>
        <begin position="49"/>
        <end position="158"/>
    </location>
</feature>
<dbReference type="PANTHER" id="PTHR33546:SF1">
    <property type="entry name" value="LARGE, MULTIFUNCTIONAL SECRETED PROTEIN"/>
    <property type="match status" value="1"/>
</dbReference>
<dbReference type="InterPro" id="IPR036909">
    <property type="entry name" value="Cyt_c-like_dom_sf"/>
</dbReference>
<evidence type="ECO:0000256" key="3">
    <source>
        <dbReference type="ARBA" id="ARBA00023004"/>
    </source>
</evidence>
<feature type="compositionally biased region" description="Acidic residues" evidence="5">
    <location>
        <begin position="173"/>
        <end position="184"/>
    </location>
</feature>
<dbReference type="Pfam" id="PF00034">
    <property type="entry name" value="Cytochrom_C"/>
    <property type="match status" value="1"/>
</dbReference>
<reference evidence="7" key="1">
    <citation type="submission" date="2016-12" db="EMBL/GenBank/DDBJ databases">
        <title>Arsenic respiratory pathways in the anoxic pelagic waters of the Pacific Ocean.</title>
        <authorList>
            <person name="Saunders J.K."/>
            <person name="Fuchsman C.A."/>
            <person name="McKay C."/>
            <person name="Rocap G."/>
        </authorList>
    </citation>
    <scope>NUCLEOTIDE SEQUENCE</scope>
</reference>
<dbReference type="Gene3D" id="1.10.760.10">
    <property type="entry name" value="Cytochrome c-like domain"/>
    <property type="match status" value="2"/>
</dbReference>
<feature type="domain" description="Cytochrome c" evidence="6">
    <location>
        <begin position="177"/>
        <end position="277"/>
    </location>
</feature>
<keyword evidence="1 4" id="KW-0349">Heme</keyword>
<keyword evidence="2 4" id="KW-0479">Metal-binding</keyword>
<proteinExistence type="predicted"/>
<evidence type="ECO:0000256" key="1">
    <source>
        <dbReference type="ARBA" id="ARBA00022617"/>
    </source>
</evidence>
<evidence type="ECO:0000256" key="4">
    <source>
        <dbReference type="PROSITE-ProRule" id="PRU00433"/>
    </source>
</evidence>
<protein>
    <submittedName>
        <fullName evidence="7">Cytochrome C oxidase</fullName>
    </submittedName>
</protein>
<evidence type="ECO:0000256" key="2">
    <source>
        <dbReference type="ARBA" id="ARBA00022723"/>
    </source>
</evidence>
<dbReference type="AlphaFoldDB" id="A0A2P0QJD4"/>
<dbReference type="GO" id="GO:0046872">
    <property type="term" value="F:metal ion binding"/>
    <property type="evidence" value="ECO:0007669"/>
    <property type="project" value="UniProtKB-KW"/>
</dbReference>
<name>A0A2P0QJD4_9PROT</name>